<keyword evidence="2" id="KW-0659">Purine metabolism</keyword>
<dbReference type="GO" id="GO:0050385">
    <property type="term" value="F:ureidoglycolate lyase activity"/>
    <property type="evidence" value="ECO:0007669"/>
    <property type="project" value="UniProtKB-EC"/>
</dbReference>
<comment type="caution">
    <text evidence="5">The sequence shown here is derived from an EMBL/GenBank/DDBJ whole genome shotgun (WGS) entry which is preliminary data.</text>
</comment>
<dbReference type="OrthoDB" id="10266039at2759"/>
<evidence type="ECO:0000256" key="1">
    <source>
        <dbReference type="ARBA" id="ARBA00011738"/>
    </source>
</evidence>
<dbReference type="Proteomes" id="UP000241769">
    <property type="component" value="Unassembled WGS sequence"/>
</dbReference>
<dbReference type="Gene3D" id="2.60.120.480">
    <property type="entry name" value="Ureidoglycolate hydrolase"/>
    <property type="match status" value="1"/>
</dbReference>
<proteinExistence type="predicted"/>
<keyword evidence="3" id="KW-0456">Lyase</keyword>
<sequence length="501" mass="57329">MSLSQYYQESPCQGHHYHYYFPCQGHHYHYYFPCQGHHYTLVCHQQLSLARVITTIQHTSKEEEEKVSENSATKKHIQCTFIEKEHLGFLWFEIILYKQRLIELFGSYVVTIHHTYTTSSYFCNHWVPVQFFHASTPTLSVRLEKAKAHSAFLEEFGATLLHYKAEDEIGLQLVFDDLLGLQLDSEIVSEATDCTNRLQEMVVLPSTALQHERIEEKNWVTVTAWRFTKGGPEYPIGLSNCWCWSHCSGGGGWHKQIQKETQAHNDACLTTLWFSKQAGDVQRFPPNLHKACSGHKKAYKCFAENLHRKRAFSVCLVVDKCTIIFPFYMMNDILIAEPLTKEAYAPYGNVLEASTPQHSLIANQGSAQRYNWLSELINKRSHAKANLCVFRCKPRELPFNVKILEKHPNSTQMFVPMNAKSRYLVVVSLGGDTPDLSTLRVFVASSTQSITYHPNIWHHPMIALDTETDFVCLVYEDGSAGDTVVVNVKDSLCTVPARAKI</sequence>
<evidence type="ECO:0000313" key="5">
    <source>
        <dbReference type="EMBL" id="PRP74034.1"/>
    </source>
</evidence>
<evidence type="ECO:0000256" key="2">
    <source>
        <dbReference type="ARBA" id="ARBA00022631"/>
    </source>
</evidence>
<name>A0A2P6MQR3_9EUKA</name>
<gene>
    <name evidence="5" type="ORF">PROFUN_16410</name>
</gene>
<comment type="subunit">
    <text evidence="1">Homodimer.</text>
</comment>
<dbReference type="Pfam" id="PF04115">
    <property type="entry name" value="Ureidogly_lyase"/>
    <property type="match status" value="1"/>
</dbReference>
<dbReference type="InterPro" id="IPR024060">
    <property type="entry name" value="Ureidoglycolate_lyase_dom_sf"/>
</dbReference>
<dbReference type="InParanoid" id="A0A2P6MQR3"/>
<dbReference type="GO" id="GO:0004848">
    <property type="term" value="F:ureidoglycolate hydrolase activity"/>
    <property type="evidence" value="ECO:0007669"/>
    <property type="project" value="InterPro"/>
</dbReference>
<dbReference type="InterPro" id="IPR007247">
    <property type="entry name" value="Ureidogly_lyase"/>
</dbReference>
<organism evidence="5 6">
    <name type="scientific">Planoprotostelium fungivorum</name>
    <dbReference type="NCBI Taxonomy" id="1890364"/>
    <lineage>
        <taxon>Eukaryota</taxon>
        <taxon>Amoebozoa</taxon>
        <taxon>Evosea</taxon>
        <taxon>Variosea</taxon>
        <taxon>Cavosteliida</taxon>
        <taxon>Cavosteliaceae</taxon>
        <taxon>Planoprotostelium</taxon>
    </lineage>
</organism>
<accession>A0A2P6MQR3</accession>
<dbReference type="SUPFAM" id="SSF51182">
    <property type="entry name" value="RmlC-like cupins"/>
    <property type="match status" value="1"/>
</dbReference>
<keyword evidence="5" id="KW-0378">Hydrolase</keyword>
<reference evidence="5 6" key="1">
    <citation type="journal article" date="2018" name="Genome Biol. Evol.">
        <title>Multiple Roots of Fruiting Body Formation in Amoebozoa.</title>
        <authorList>
            <person name="Hillmann F."/>
            <person name="Forbes G."/>
            <person name="Novohradska S."/>
            <person name="Ferling I."/>
            <person name="Riege K."/>
            <person name="Groth M."/>
            <person name="Westermann M."/>
            <person name="Marz M."/>
            <person name="Spaller T."/>
            <person name="Winckler T."/>
            <person name="Schaap P."/>
            <person name="Glockner G."/>
        </authorList>
    </citation>
    <scope>NUCLEOTIDE SEQUENCE [LARGE SCALE GENOMIC DNA]</scope>
    <source>
        <strain evidence="5 6">Jena</strain>
    </source>
</reference>
<evidence type="ECO:0000256" key="4">
    <source>
        <dbReference type="ARBA" id="ARBA00047684"/>
    </source>
</evidence>
<evidence type="ECO:0000256" key="3">
    <source>
        <dbReference type="ARBA" id="ARBA00023239"/>
    </source>
</evidence>
<dbReference type="PANTHER" id="PTHR21221:SF1">
    <property type="entry name" value="UREIDOGLYCOLATE LYASE"/>
    <property type="match status" value="1"/>
</dbReference>
<dbReference type="InterPro" id="IPR047233">
    <property type="entry name" value="UAH_cupin"/>
</dbReference>
<comment type="catalytic activity">
    <reaction evidence="4">
        <text>(S)-ureidoglycolate = urea + glyoxylate</text>
        <dbReference type="Rhea" id="RHEA:11304"/>
        <dbReference type="ChEBI" id="CHEBI:16199"/>
        <dbReference type="ChEBI" id="CHEBI:36655"/>
        <dbReference type="ChEBI" id="CHEBI:57296"/>
        <dbReference type="EC" id="4.3.2.3"/>
    </reaction>
</comment>
<dbReference type="PANTHER" id="PTHR21221">
    <property type="entry name" value="UREIDOGLYCOLATE HYDROLASE"/>
    <property type="match status" value="1"/>
</dbReference>
<keyword evidence="6" id="KW-1185">Reference proteome</keyword>
<dbReference type="GO" id="GO:0006144">
    <property type="term" value="P:purine nucleobase metabolic process"/>
    <property type="evidence" value="ECO:0007669"/>
    <property type="project" value="UniProtKB-KW"/>
</dbReference>
<dbReference type="STRING" id="1890364.A0A2P6MQR3"/>
<dbReference type="CDD" id="cd20298">
    <property type="entry name" value="cupin_UAH"/>
    <property type="match status" value="1"/>
</dbReference>
<dbReference type="AlphaFoldDB" id="A0A2P6MQR3"/>
<dbReference type="InterPro" id="IPR011051">
    <property type="entry name" value="RmlC_Cupin_sf"/>
</dbReference>
<dbReference type="EMBL" id="MDYQ01000505">
    <property type="protein sequence ID" value="PRP74034.1"/>
    <property type="molecule type" value="Genomic_DNA"/>
</dbReference>
<dbReference type="GO" id="GO:0000256">
    <property type="term" value="P:allantoin catabolic process"/>
    <property type="evidence" value="ECO:0007669"/>
    <property type="project" value="InterPro"/>
</dbReference>
<evidence type="ECO:0000313" key="6">
    <source>
        <dbReference type="Proteomes" id="UP000241769"/>
    </source>
</evidence>
<protein>
    <submittedName>
        <fullName evidence="5">Ureidoglycolate hydrolase</fullName>
    </submittedName>
</protein>